<accession>A0ACB9GU35</accession>
<protein>
    <submittedName>
        <fullName evidence="1">Uncharacterized protein</fullName>
    </submittedName>
</protein>
<evidence type="ECO:0000313" key="1">
    <source>
        <dbReference type="EMBL" id="KAI3786556.1"/>
    </source>
</evidence>
<reference evidence="2" key="1">
    <citation type="journal article" date="2022" name="Mol. Ecol. Resour.">
        <title>The genomes of chicory, endive, great burdock and yacon provide insights into Asteraceae palaeo-polyploidization history and plant inulin production.</title>
        <authorList>
            <person name="Fan W."/>
            <person name="Wang S."/>
            <person name="Wang H."/>
            <person name="Wang A."/>
            <person name="Jiang F."/>
            <person name="Liu H."/>
            <person name="Zhao H."/>
            <person name="Xu D."/>
            <person name="Zhang Y."/>
        </authorList>
    </citation>
    <scope>NUCLEOTIDE SEQUENCE [LARGE SCALE GENOMIC DNA]</scope>
    <source>
        <strain evidence="2">cv. Yunnan</strain>
    </source>
</reference>
<gene>
    <name evidence="1" type="ORF">L1987_40320</name>
</gene>
<comment type="caution">
    <text evidence="1">The sequence shown here is derived from an EMBL/GenBank/DDBJ whole genome shotgun (WGS) entry which is preliminary data.</text>
</comment>
<proteinExistence type="predicted"/>
<evidence type="ECO:0000313" key="2">
    <source>
        <dbReference type="Proteomes" id="UP001056120"/>
    </source>
</evidence>
<reference evidence="1 2" key="2">
    <citation type="journal article" date="2022" name="Mol. Ecol. Resour.">
        <title>The genomes of chicory, endive, great burdock and yacon provide insights into Asteraceae paleo-polyploidization history and plant inulin production.</title>
        <authorList>
            <person name="Fan W."/>
            <person name="Wang S."/>
            <person name="Wang H."/>
            <person name="Wang A."/>
            <person name="Jiang F."/>
            <person name="Liu H."/>
            <person name="Zhao H."/>
            <person name="Xu D."/>
            <person name="Zhang Y."/>
        </authorList>
    </citation>
    <scope>NUCLEOTIDE SEQUENCE [LARGE SCALE GENOMIC DNA]</scope>
    <source>
        <strain evidence="2">cv. Yunnan</strain>
        <tissue evidence="1">Leaves</tissue>
    </source>
</reference>
<name>A0ACB9GU35_9ASTR</name>
<dbReference type="Proteomes" id="UP001056120">
    <property type="component" value="Linkage Group LG13"/>
</dbReference>
<keyword evidence="2" id="KW-1185">Reference proteome</keyword>
<organism evidence="1 2">
    <name type="scientific">Smallanthus sonchifolius</name>
    <dbReference type="NCBI Taxonomy" id="185202"/>
    <lineage>
        <taxon>Eukaryota</taxon>
        <taxon>Viridiplantae</taxon>
        <taxon>Streptophyta</taxon>
        <taxon>Embryophyta</taxon>
        <taxon>Tracheophyta</taxon>
        <taxon>Spermatophyta</taxon>
        <taxon>Magnoliopsida</taxon>
        <taxon>eudicotyledons</taxon>
        <taxon>Gunneridae</taxon>
        <taxon>Pentapetalae</taxon>
        <taxon>asterids</taxon>
        <taxon>campanulids</taxon>
        <taxon>Asterales</taxon>
        <taxon>Asteraceae</taxon>
        <taxon>Asteroideae</taxon>
        <taxon>Heliantheae alliance</taxon>
        <taxon>Millerieae</taxon>
        <taxon>Smallanthus</taxon>
    </lineage>
</organism>
<sequence>MLAPEEDINQSGQLAWFISWLPATLSGSCRLIKCTKYRNGRKAWFVYKLIDDNRLCHIAQLHSFFFVQWSDYHLAGALGLLRILIFQFSETALQVMFYAPFLSFLLLFLAPQLLVEHYSAKGWLISGTLYLRAKEDFIKKVMELMQFEMEEGDGIDAMLHQNGGGIRNASFFEL</sequence>
<dbReference type="EMBL" id="CM042030">
    <property type="protein sequence ID" value="KAI3786556.1"/>
    <property type="molecule type" value="Genomic_DNA"/>
</dbReference>